<protein>
    <submittedName>
        <fullName evidence="1">Uncharacterized protein</fullName>
    </submittedName>
</protein>
<reference evidence="1 2" key="1">
    <citation type="submission" date="2019-03" db="EMBL/GenBank/DDBJ databases">
        <title>Flavobacterium LB-D12 sp. nov., isolated from arctic soil.</title>
        <authorList>
            <person name="Chaudhary D.K."/>
        </authorList>
    </citation>
    <scope>NUCLEOTIDE SEQUENCE [LARGE SCALE GENOMIC DNA]</scope>
    <source>
        <strain evidence="1 2">LB-D12</strain>
    </source>
</reference>
<gene>
    <name evidence="1" type="ORF">E0F91_13245</name>
</gene>
<dbReference type="Proteomes" id="UP000294644">
    <property type="component" value="Unassembled WGS sequence"/>
</dbReference>
<evidence type="ECO:0000313" key="1">
    <source>
        <dbReference type="EMBL" id="TDE02050.1"/>
    </source>
</evidence>
<dbReference type="RefSeq" id="WP_132066937.1">
    <property type="nucleotide sequence ID" value="NZ_SMFN01000017.1"/>
</dbReference>
<evidence type="ECO:0000313" key="2">
    <source>
        <dbReference type="Proteomes" id="UP000294644"/>
    </source>
</evidence>
<comment type="caution">
    <text evidence="1">The sequence shown here is derived from an EMBL/GenBank/DDBJ whole genome shotgun (WGS) entry which is preliminary data.</text>
</comment>
<dbReference type="EMBL" id="SMFN01000017">
    <property type="protein sequence ID" value="TDE02050.1"/>
    <property type="molecule type" value="Genomic_DNA"/>
</dbReference>
<dbReference type="PANTHER" id="PTHR31362">
    <property type="entry name" value="GLYCOSYLTRANSFERASE STELLO1-RELATED"/>
    <property type="match status" value="1"/>
</dbReference>
<dbReference type="InterPro" id="IPR005049">
    <property type="entry name" value="STL-like"/>
</dbReference>
<accession>A0A4R5CRQ2</accession>
<proteinExistence type="predicted"/>
<keyword evidence="2" id="KW-1185">Reference proteome</keyword>
<dbReference type="AlphaFoldDB" id="A0A4R5CRQ2"/>
<name>A0A4R5CRQ2_9FLAO</name>
<dbReference type="OrthoDB" id="1048589at2"/>
<organism evidence="1 2">
    <name type="scientific">Flavobacterium sandaracinum</name>
    <dbReference type="NCBI Taxonomy" id="2541733"/>
    <lineage>
        <taxon>Bacteria</taxon>
        <taxon>Pseudomonadati</taxon>
        <taxon>Bacteroidota</taxon>
        <taxon>Flavobacteriia</taxon>
        <taxon>Flavobacteriales</taxon>
        <taxon>Flavobacteriaceae</taxon>
        <taxon>Flavobacterium</taxon>
    </lineage>
</organism>
<dbReference type="PANTHER" id="PTHR31362:SF0">
    <property type="entry name" value="EXOSTOSIN DOMAIN-CONTAINING PROTEIN-RELATED"/>
    <property type="match status" value="1"/>
</dbReference>
<sequence>MSEVVLIIIYNHQYNKNIEILEQIYKDRFRNIYHLVPFYNGEKNNVIPVYECSYYFQGYVSQGFKSYFRDEYKHYFFIADDLILNPVINENNYSKYLKLNTSASFIPEIISLHKRKDFWPRIGDAFSWNINCPGVEAKNQLPDCDAALQLFAKFGLEIKPLNYLQIFNKPEFPELFKIKKVLCYFLWKRRQFKNKNREYHLSYPLVGAYSDIFVISAESIKQFSHYCGVFASTRLFVEVAVPTSMVLSASEIVTEKDLKLQGEALWTKEQHKILDKYDGKLNLLLNDFPENHLYLHPIKLSKWKTEL</sequence>